<dbReference type="OrthoDB" id="431626at2759"/>
<dbReference type="GO" id="GO:0031267">
    <property type="term" value="F:small GTPase binding"/>
    <property type="evidence" value="ECO:0007669"/>
    <property type="project" value="InterPro"/>
</dbReference>
<protein>
    <recommendedName>
        <fullName evidence="5">Importin N-terminal domain-containing protein</fullName>
    </recommendedName>
</protein>
<dbReference type="Pfam" id="PF25018">
    <property type="entry name" value="HEAT_IPO9_c"/>
    <property type="match status" value="1"/>
</dbReference>
<sequence>MDQELIQLLSDTQSAAAETRKAAEVRLQSLYSNESFPLSLASIASHSSVPVPLRQSALVLLRTFINSAWSSQLDDFKGQVLVSDANKAHLRRVLLDLATSPEQDDRKVKNSASLVVSRIASADFPEDWPEILPTLLQIIPNSTDAQLHGALKVLSDLVETGFSEEQFFKVARELVSTVFNVATNASRKPVLRALAVSTFRACLDTLEMVLEQHKNEVKQFMDEALNGWLPFFIATIKEPLPPMPSEEDEATDAPGPQQWRGVIALKSQVVKTIMKVRSVLPSLLTTQSTTLFHTIWTELTTIQDAYQQLYIQDERQGRLEDADNLPYTLDFLVLEELDLMQALLRAPPVRIELENQLKLSGATSSTSWLPEMMKLVISYAQITTEEEGLWDIDVNLYLSEETSVTANYTPRTCGGDLVIRLGEWLKRTVVDGLLAYTNVLFSDPSTGWKYREAALFILNQLLRDLNDVDQTVSADLATSFNEFVKFCIQRDEVFLRSRGYLVAGAIAQTAGEGFNQSAVPYLEAAIQAIRNDPSEVVKVSCVRVLQDFLPALPQATAAPFQVPVLSILADFISSHDLRDFSEGDDLKFTLADTLRDTIMVDANIVLTSTALDVLFNIASAGAGNFQLAMIVTETFEQIVEHIAGQGADAYIRLCEKVLPPLTGALDVGNLTQENSLTNLATDLLRALAQNGLKPLPQGLIATVLPKLNRLLLESGDSELLPSATLAVIHMLERDPDQFLAWQDPQTGKGAVETVLIIIDRLLGEAVDDNAASEVGELAAELVEKAGSEKLGPYLPQLLRAVAQRLATAEKAQLIQSLILVFARLSLVNTSEVIDFLAQLDINGQSGLQVVLAKWLENSVTFAGYDEIRQNVIALSKLYQLDDPRIAEIQVKGELIIQDTGRIKTRSQSRKNPDRYTIISAPLKIIKVLIEELSSASGGRDIRGAAALSGSQLDELESDDENDDWEDLPSNNNFLDLSLGITKQELMGYAAEDDDGALASRQRDDETQAFLTQFFAETAPTPRFQQIFAALTPTEQSRLQSLSS</sequence>
<dbReference type="AlphaFoldDB" id="A0A022XJT1"/>
<dbReference type="SUPFAM" id="SSF48371">
    <property type="entry name" value="ARM repeat"/>
    <property type="match status" value="1"/>
</dbReference>
<dbReference type="Proteomes" id="UP000023623">
    <property type="component" value="Unassembled WGS sequence"/>
</dbReference>
<gene>
    <name evidence="6" type="ORF">H105_06983</name>
</gene>
<evidence type="ECO:0000259" key="5">
    <source>
        <dbReference type="PROSITE" id="PS50166"/>
    </source>
</evidence>
<proteinExistence type="predicted"/>
<keyword evidence="7" id="KW-1185">Reference proteome</keyword>
<accession>A0A022XJT1</accession>
<dbReference type="GO" id="GO:0005635">
    <property type="term" value="C:nuclear envelope"/>
    <property type="evidence" value="ECO:0007669"/>
    <property type="project" value="TreeGrafter"/>
</dbReference>
<dbReference type="EMBL" id="KK208909">
    <property type="protein sequence ID" value="EZF70739.1"/>
    <property type="molecule type" value="Genomic_DNA"/>
</dbReference>
<dbReference type="Gene3D" id="1.25.10.10">
    <property type="entry name" value="Leucine-rich Repeat Variant"/>
    <property type="match status" value="1"/>
</dbReference>
<dbReference type="PANTHER" id="PTHR10997">
    <property type="entry name" value="IMPORTIN-7, 8, 11"/>
    <property type="match status" value="1"/>
</dbReference>
<dbReference type="InterPro" id="IPR056840">
    <property type="entry name" value="HEAT_IPO9_central"/>
</dbReference>
<keyword evidence="4" id="KW-0539">Nucleus</keyword>
<name>A0A022XJT1_TRISD</name>
<dbReference type="InterPro" id="IPR016024">
    <property type="entry name" value="ARM-type_fold"/>
</dbReference>
<evidence type="ECO:0000256" key="2">
    <source>
        <dbReference type="ARBA" id="ARBA00022448"/>
    </source>
</evidence>
<dbReference type="FunFam" id="1.25.10.10:FF:000373">
    <property type="entry name" value="Importin beta-5 subunit, putative"/>
    <property type="match status" value="1"/>
</dbReference>
<evidence type="ECO:0000256" key="1">
    <source>
        <dbReference type="ARBA" id="ARBA00004123"/>
    </source>
</evidence>
<evidence type="ECO:0000313" key="7">
    <source>
        <dbReference type="Proteomes" id="UP000023623"/>
    </source>
</evidence>
<keyword evidence="2" id="KW-0813">Transport</keyword>
<organism evidence="6 7">
    <name type="scientific">Trichophyton soudanense CBS 452.61</name>
    <dbReference type="NCBI Taxonomy" id="1215331"/>
    <lineage>
        <taxon>Eukaryota</taxon>
        <taxon>Fungi</taxon>
        <taxon>Dikarya</taxon>
        <taxon>Ascomycota</taxon>
        <taxon>Pezizomycotina</taxon>
        <taxon>Eurotiomycetes</taxon>
        <taxon>Eurotiomycetidae</taxon>
        <taxon>Onygenales</taxon>
        <taxon>Arthrodermataceae</taxon>
        <taxon>Trichophyton</taxon>
    </lineage>
</organism>
<dbReference type="InterPro" id="IPR011989">
    <property type="entry name" value="ARM-like"/>
</dbReference>
<comment type="subcellular location">
    <subcellularLocation>
        <location evidence="1">Nucleus</location>
    </subcellularLocation>
</comment>
<dbReference type="Pfam" id="PF03810">
    <property type="entry name" value="IBN_N"/>
    <property type="match status" value="1"/>
</dbReference>
<dbReference type="PROSITE" id="PS50166">
    <property type="entry name" value="IMPORTIN_B_NT"/>
    <property type="match status" value="1"/>
</dbReference>
<reference evidence="6 7" key="1">
    <citation type="submission" date="2014-02" db="EMBL/GenBank/DDBJ databases">
        <title>The Genome Sequence of Trichophyton rubrum (morphotype soudanense) CBS 452.61.</title>
        <authorList>
            <consortium name="The Broad Institute Genomics Platform"/>
            <person name="Cuomo C.A."/>
            <person name="White T.C."/>
            <person name="Graser Y."/>
            <person name="Martinez-Rossi N."/>
            <person name="Heitman J."/>
            <person name="Young S.K."/>
            <person name="Zeng Q."/>
            <person name="Gargeya S."/>
            <person name="Abouelleil A."/>
            <person name="Alvarado L."/>
            <person name="Chapman S.B."/>
            <person name="Gainer-Dewar J."/>
            <person name="Goldberg J."/>
            <person name="Griggs A."/>
            <person name="Gujja S."/>
            <person name="Hansen M."/>
            <person name="Howarth C."/>
            <person name="Imamovic A."/>
            <person name="Larimer J."/>
            <person name="Martinez D."/>
            <person name="Murphy C."/>
            <person name="Pearson M.D."/>
            <person name="Persinoti G."/>
            <person name="Poon T."/>
            <person name="Priest M."/>
            <person name="Roberts A.D."/>
            <person name="Saif S."/>
            <person name="Shea T.D."/>
            <person name="Sykes S.N."/>
            <person name="Wortman J."/>
            <person name="Nusbaum C."/>
            <person name="Birren B."/>
        </authorList>
    </citation>
    <scope>NUCLEOTIDE SEQUENCE [LARGE SCALE GENOMIC DNA]</scope>
    <source>
        <strain evidence="6 7">CBS 452.61</strain>
    </source>
</reference>
<evidence type="ECO:0000256" key="4">
    <source>
        <dbReference type="ARBA" id="ARBA00023242"/>
    </source>
</evidence>
<dbReference type="GO" id="GO:0005829">
    <property type="term" value="C:cytosol"/>
    <property type="evidence" value="ECO:0007669"/>
    <property type="project" value="TreeGrafter"/>
</dbReference>
<dbReference type="HOGENOM" id="CLU_008920_1_1_1"/>
<dbReference type="InterPro" id="IPR001494">
    <property type="entry name" value="Importin-beta_N"/>
</dbReference>
<evidence type="ECO:0000256" key="3">
    <source>
        <dbReference type="ARBA" id="ARBA00022927"/>
    </source>
</evidence>
<dbReference type="PANTHER" id="PTHR10997:SF9">
    <property type="entry name" value="IMPORTIN-9"/>
    <property type="match status" value="1"/>
</dbReference>
<feature type="domain" description="Importin N-terminal" evidence="5">
    <location>
        <begin position="23"/>
        <end position="100"/>
    </location>
</feature>
<dbReference type="GO" id="GO:0006606">
    <property type="term" value="P:protein import into nucleus"/>
    <property type="evidence" value="ECO:0007669"/>
    <property type="project" value="TreeGrafter"/>
</dbReference>
<dbReference type="SMART" id="SM00913">
    <property type="entry name" value="IBN_N"/>
    <property type="match status" value="1"/>
</dbReference>
<keyword evidence="3" id="KW-0653">Protein transport</keyword>
<evidence type="ECO:0000313" key="6">
    <source>
        <dbReference type="EMBL" id="EZF70739.1"/>
    </source>
</evidence>